<organism evidence="1 2">
    <name type="scientific">Megalurothrips usitatus</name>
    <name type="common">bean blossom thrips</name>
    <dbReference type="NCBI Taxonomy" id="439358"/>
    <lineage>
        <taxon>Eukaryota</taxon>
        <taxon>Metazoa</taxon>
        <taxon>Ecdysozoa</taxon>
        <taxon>Arthropoda</taxon>
        <taxon>Hexapoda</taxon>
        <taxon>Insecta</taxon>
        <taxon>Pterygota</taxon>
        <taxon>Neoptera</taxon>
        <taxon>Paraneoptera</taxon>
        <taxon>Thysanoptera</taxon>
        <taxon>Terebrantia</taxon>
        <taxon>Thripoidea</taxon>
        <taxon>Thripidae</taxon>
        <taxon>Megalurothrips</taxon>
    </lineage>
</organism>
<sequence>MVDFVLALVDLPRNLVLPLIAQHRRSIRELILHVGIPTEPGNVEKWQRQWAWNSNDLPERLAELVARYPLPALRLVELWRLDLHAGARQKSLWLNRDVPEREHRPRGAGRRRVLSTPRETPSWTTSVLRNLYGEMLQINGCAMSMSK</sequence>
<protein>
    <submittedName>
        <fullName evidence="1">Uncharacterized protein</fullName>
    </submittedName>
</protein>
<keyword evidence="2" id="KW-1185">Reference proteome</keyword>
<evidence type="ECO:0000313" key="1">
    <source>
        <dbReference type="EMBL" id="KAJ1520459.1"/>
    </source>
</evidence>
<accession>A0AAV7X6W6</accession>
<reference evidence="1" key="1">
    <citation type="submission" date="2022-12" db="EMBL/GenBank/DDBJ databases">
        <title>Chromosome-level genome assembly of the bean flower thrips Megalurothrips usitatus.</title>
        <authorList>
            <person name="Ma L."/>
            <person name="Liu Q."/>
            <person name="Li H."/>
            <person name="Cai W."/>
        </authorList>
    </citation>
    <scope>NUCLEOTIDE SEQUENCE</scope>
    <source>
        <strain evidence="1">Cailab_2022a</strain>
    </source>
</reference>
<dbReference type="EMBL" id="JAPTSV010000014">
    <property type="protein sequence ID" value="KAJ1520459.1"/>
    <property type="molecule type" value="Genomic_DNA"/>
</dbReference>
<evidence type="ECO:0000313" key="2">
    <source>
        <dbReference type="Proteomes" id="UP001075354"/>
    </source>
</evidence>
<dbReference type="Proteomes" id="UP001075354">
    <property type="component" value="Chromosome 14"/>
</dbReference>
<comment type="caution">
    <text evidence="1">The sequence shown here is derived from an EMBL/GenBank/DDBJ whole genome shotgun (WGS) entry which is preliminary data.</text>
</comment>
<gene>
    <name evidence="1" type="ORF">ONE63_003587</name>
</gene>
<name>A0AAV7X6W6_9NEOP</name>
<proteinExistence type="predicted"/>
<dbReference type="AlphaFoldDB" id="A0AAV7X6W6"/>